<evidence type="ECO:0000313" key="2">
    <source>
        <dbReference type="Proteomes" id="UP000243052"/>
    </source>
</evidence>
<keyword evidence="2" id="KW-1185">Reference proteome</keyword>
<dbReference type="Proteomes" id="UP000243052">
    <property type="component" value="Chromosome ii"/>
</dbReference>
<dbReference type="Gene3D" id="1.25.40.10">
    <property type="entry name" value="Tetratricopeptide repeat domain"/>
    <property type="match status" value="3"/>
</dbReference>
<name>A0A120K152_9SACH</name>
<dbReference type="SUPFAM" id="SSF48452">
    <property type="entry name" value="TPR-like"/>
    <property type="match status" value="1"/>
</dbReference>
<organism evidence="1 2">
    <name type="scientific">Eremothecium sinecaudum</name>
    <dbReference type="NCBI Taxonomy" id="45286"/>
    <lineage>
        <taxon>Eukaryota</taxon>
        <taxon>Fungi</taxon>
        <taxon>Dikarya</taxon>
        <taxon>Ascomycota</taxon>
        <taxon>Saccharomycotina</taxon>
        <taxon>Saccharomycetes</taxon>
        <taxon>Saccharomycetales</taxon>
        <taxon>Saccharomycetaceae</taxon>
        <taxon>Eremothecium</taxon>
    </lineage>
</organism>
<dbReference type="RefSeq" id="XP_017985987.1">
    <property type="nucleotide sequence ID" value="XM_018130498.1"/>
</dbReference>
<dbReference type="STRING" id="45286.A0A120K152"/>
<reference evidence="1 2" key="1">
    <citation type="submission" date="2016-01" db="EMBL/GenBank/DDBJ databases">
        <title>Genome sequence of the yeast Holleya sinecauda.</title>
        <authorList>
            <person name="Dietrich F.S."/>
        </authorList>
    </citation>
    <scope>NUCLEOTIDE SEQUENCE [LARGE SCALE GENOMIC DNA]</scope>
    <source>
        <strain evidence="1 2">ATCC 58844</strain>
    </source>
</reference>
<sequence length="406" mass="45768">MSYIEATKNKNQQRSLDTGLYCETSMALEDVIRQARSFISMNDFKQALKVLKPYKKFLQNENANNIPLLEVYADIYLEDGKIEKAYSLLIKACELDSTGKIGGCGKFFTLGQIIGGIDGVHTIRKGIENIYRIYEARIPQDQVDMVISGLLSMIEIWMTDLCMEADAESQCEEAITKALEISEGKSPEAWSMLGSIRISQQNIAEAATALTKAWEFFQQKKKMMEQALKGEISIDNPKLHADYIELLQPLLSLAKMSVELGLYDNAIQILFAVKDLDEDNIEAYYLEGFIYYLTCKLDLFKIQNPTIDISPANVYEFNQKFQDLPLELTSEALQESIHDARIALSFALKLGENCDPEDEVSQELIQGAHSLLVELGGSVDVKELIKVKHGDDINEQDELDLNTIEE</sequence>
<evidence type="ECO:0000313" key="1">
    <source>
        <dbReference type="EMBL" id="AMD18991.1"/>
    </source>
</evidence>
<gene>
    <name evidence="1" type="ORF">AW171_hschr2522</name>
</gene>
<accession>A0A120K152</accession>
<dbReference type="OrthoDB" id="1914839at2759"/>
<dbReference type="AlphaFoldDB" id="A0A120K152"/>
<dbReference type="GeneID" id="28722192"/>
<proteinExistence type="predicted"/>
<dbReference type="EMBL" id="CP014242">
    <property type="protein sequence ID" value="AMD18991.1"/>
    <property type="molecule type" value="Genomic_DNA"/>
</dbReference>
<protein>
    <submittedName>
        <fullName evidence="1">HBR090Wp</fullName>
    </submittedName>
</protein>
<dbReference type="CDD" id="cd24142">
    <property type="entry name" value="ACL4-like"/>
    <property type="match status" value="1"/>
</dbReference>
<dbReference type="InterPro" id="IPR011990">
    <property type="entry name" value="TPR-like_helical_dom_sf"/>
</dbReference>